<reference evidence="2" key="1">
    <citation type="submission" date="2020-12" db="EMBL/GenBank/DDBJ databases">
        <title>Metabolic potential, ecology and presence of endohyphal bacteria is reflected in genomic diversity of Mucoromycotina.</title>
        <authorList>
            <person name="Muszewska A."/>
            <person name="Okrasinska A."/>
            <person name="Steczkiewicz K."/>
            <person name="Drgas O."/>
            <person name="Orlowska M."/>
            <person name="Perlinska-Lenart U."/>
            <person name="Aleksandrzak-Piekarczyk T."/>
            <person name="Szatraj K."/>
            <person name="Zielenkiewicz U."/>
            <person name="Pilsyk S."/>
            <person name="Malc E."/>
            <person name="Mieczkowski P."/>
            <person name="Kruszewska J.S."/>
            <person name="Biernat P."/>
            <person name="Pawlowska J."/>
        </authorList>
    </citation>
    <scope>NUCLEOTIDE SEQUENCE</scope>
    <source>
        <strain evidence="2">WA0000017839</strain>
    </source>
</reference>
<accession>A0A8H7QSJ9</accession>
<feature type="region of interest" description="Disordered" evidence="1">
    <location>
        <begin position="1"/>
        <end position="99"/>
    </location>
</feature>
<protein>
    <submittedName>
        <fullName evidence="2">Uncharacterized protein</fullName>
    </submittedName>
</protein>
<dbReference type="AlphaFoldDB" id="A0A8H7QSJ9"/>
<proteinExistence type="predicted"/>
<sequence length="268" mass="31199">MDVSSTTHSRTSQRSGTSSETFSLVGTHGSEKDCKGGGGGGTILKKLGKPSKSETTKTTATTSSGLPVSYVRHPSNSQPFLRTRKKTSTEREVKIEEEENNELERLSNKLRTTFLDVIECKKDCKDEEVVDLIKSQLDAQTVRIRRLERALREKEDQLIQGDSQHTISLLLTRYPQSMELYKTQVQNDQFNLQLESCIDQFESQKQRMMEEHQRNFEVLKMKYRTRFDDIVERMISDPSRLDDEWARRVQQDADNRVEEMRKRFLKRR</sequence>
<dbReference type="OrthoDB" id="2280915at2759"/>
<evidence type="ECO:0000256" key="1">
    <source>
        <dbReference type="SAM" id="MobiDB-lite"/>
    </source>
</evidence>
<feature type="compositionally biased region" description="Low complexity" evidence="1">
    <location>
        <begin position="1"/>
        <end position="21"/>
    </location>
</feature>
<evidence type="ECO:0000313" key="2">
    <source>
        <dbReference type="EMBL" id="KAG2196978.1"/>
    </source>
</evidence>
<organism evidence="2 3">
    <name type="scientific">Mucor saturninus</name>
    <dbReference type="NCBI Taxonomy" id="64648"/>
    <lineage>
        <taxon>Eukaryota</taxon>
        <taxon>Fungi</taxon>
        <taxon>Fungi incertae sedis</taxon>
        <taxon>Mucoromycota</taxon>
        <taxon>Mucoromycotina</taxon>
        <taxon>Mucoromycetes</taxon>
        <taxon>Mucorales</taxon>
        <taxon>Mucorineae</taxon>
        <taxon>Mucoraceae</taxon>
        <taxon>Mucor</taxon>
    </lineage>
</organism>
<dbReference type="Proteomes" id="UP000603453">
    <property type="component" value="Unassembled WGS sequence"/>
</dbReference>
<evidence type="ECO:0000313" key="3">
    <source>
        <dbReference type="Proteomes" id="UP000603453"/>
    </source>
</evidence>
<dbReference type="EMBL" id="JAEPRD010000136">
    <property type="protein sequence ID" value="KAG2196978.1"/>
    <property type="molecule type" value="Genomic_DNA"/>
</dbReference>
<gene>
    <name evidence="2" type="ORF">INT47_006925</name>
</gene>
<keyword evidence="3" id="KW-1185">Reference proteome</keyword>
<comment type="caution">
    <text evidence="2">The sequence shown here is derived from an EMBL/GenBank/DDBJ whole genome shotgun (WGS) entry which is preliminary data.</text>
</comment>
<name>A0A8H7QSJ9_9FUNG</name>